<reference evidence="1" key="1">
    <citation type="journal article" date="2014" name="Int. J. Syst. Evol. Microbiol.">
        <title>Complete genome sequence of Corynebacterium casei LMG S-19264T (=DSM 44701T), isolated from a smear-ripened cheese.</title>
        <authorList>
            <consortium name="US DOE Joint Genome Institute (JGI-PGF)"/>
            <person name="Walter F."/>
            <person name="Albersmeier A."/>
            <person name="Kalinowski J."/>
            <person name="Ruckert C."/>
        </authorList>
    </citation>
    <scope>NUCLEOTIDE SEQUENCE</scope>
    <source>
        <strain evidence="1">KCTC 12988</strain>
    </source>
</reference>
<dbReference type="GO" id="GO:0006261">
    <property type="term" value="P:DNA-templated DNA replication"/>
    <property type="evidence" value="ECO:0007669"/>
    <property type="project" value="TreeGrafter"/>
</dbReference>
<dbReference type="GO" id="GO:0009360">
    <property type="term" value="C:DNA polymerase III complex"/>
    <property type="evidence" value="ECO:0007669"/>
    <property type="project" value="TreeGrafter"/>
</dbReference>
<comment type="caution">
    <text evidence="1">The sequence shown here is derived from an EMBL/GenBank/DDBJ whole genome shotgun (WGS) entry which is preliminary data.</text>
</comment>
<organism evidence="1 2">
    <name type="scientific">Roseibacillus persicicus</name>
    <dbReference type="NCBI Taxonomy" id="454148"/>
    <lineage>
        <taxon>Bacteria</taxon>
        <taxon>Pseudomonadati</taxon>
        <taxon>Verrucomicrobiota</taxon>
        <taxon>Verrucomicrobiia</taxon>
        <taxon>Verrucomicrobiales</taxon>
        <taxon>Verrucomicrobiaceae</taxon>
        <taxon>Roseibacillus</taxon>
    </lineage>
</organism>
<dbReference type="Pfam" id="PF13177">
    <property type="entry name" value="DNA_pol3_delta2"/>
    <property type="match status" value="1"/>
</dbReference>
<dbReference type="Gene3D" id="3.40.50.300">
    <property type="entry name" value="P-loop containing nucleotide triphosphate hydrolases"/>
    <property type="match status" value="1"/>
</dbReference>
<dbReference type="PANTHER" id="PTHR11669">
    <property type="entry name" value="REPLICATION FACTOR C / DNA POLYMERASE III GAMMA-TAU SUBUNIT"/>
    <property type="match status" value="1"/>
</dbReference>
<dbReference type="InterPro" id="IPR050238">
    <property type="entry name" value="DNA_Rep/Repair_Clamp_Loader"/>
</dbReference>
<dbReference type="Proteomes" id="UP000644507">
    <property type="component" value="Unassembled WGS sequence"/>
</dbReference>
<proteinExistence type="predicted"/>
<evidence type="ECO:0008006" key="3">
    <source>
        <dbReference type="Google" id="ProtNLM"/>
    </source>
</evidence>
<sequence length="343" mass="37960">MANLLTMPMKLEDAQGLLESAHERGRLAHALILSGPAGSGKAELAANLIQHLNKPADAGADLWGEPVVEEQKTLDQLEGEFVRIVRPKSRSRRIKVEQMREIEKPFHLAAPEGTWKVGVVVDADRMGEEAANAFLKTLEEPPPDCLLLLLTASPARLLPTILSRCVEISLTNRRGMEERLAERTHELERALAGIASHGPSVWGALGIKAVFEDILAAWKKEREKVFADELKAEVAHYKNSSEGKWLEEREEAMKAELAGELVEAKTALVQWLTAWMGDAVRSKFGGDRFDLPRQKEFTKSFGGSQDLPSLLRRTDALKDLVALQETNAQETLVLETCLLCAFS</sequence>
<evidence type="ECO:0000313" key="2">
    <source>
        <dbReference type="Proteomes" id="UP000644507"/>
    </source>
</evidence>
<dbReference type="SUPFAM" id="SSF52540">
    <property type="entry name" value="P-loop containing nucleoside triphosphate hydrolases"/>
    <property type="match status" value="1"/>
</dbReference>
<accession>A0A918WQ19</accession>
<protein>
    <recommendedName>
        <fullName evidence="3">AAA+ ATPase domain-containing protein</fullName>
    </recommendedName>
</protein>
<dbReference type="InterPro" id="IPR027417">
    <property type="entry name" value="P-loop_NTPase"/>
</dbReference>
<dbReference type="PANTHER" id="PTHR11669:SF8">
    <property type="entry name" value="DNA POLYMERASE III SUBUNIT DELTA"/>
    <property type="match status" value="1"/>
</dbReference>
<reference evidence="1" key="2">
    <citation type="submission" date="2020-09" db="EMBL/GenBank/DDBJ databases">
        <authorList>
            <person name="Sun Q."/>
            <person name="Kim S."/>
        </authorList>
    </citation>
    <scope>NUCLEOTIDE SEQUENCE</scope>
    <source>
        <strain evidence="1">KCTC 12988</strain>
    </source>
</reference>
<dbReference type="AlphaFoldDB" id="A0A918WQ19"/>
<gene>
    <name evidence="1" type="ORF">GCM10007100_38000</name>
</gene>
<name>A0A918WQ19_9BACT</name>
<evidence type="ECO:0000313" key="1">
    <source>
        <dbReference type="EMBL" id="GHC66507.1"/>
    </source>
</evidence>
<keyword evidence="2" id="KW-1185">Reference proteome</keyword>
<dbReference type="EMBL" id="BMXI01000021">
    <property type="protein sequence ID" value="GHC66507.1"/>
    <property type="molecule type" value="Genomic_DNA"/>
</dbReference>